<organism evidence="5 6">
    <name type="scientific">Sodiomyces alkalinus (strain CBS 110278 / VKM F-3762 / F11)</name>
    <name type="common">Alkaliphilic filamentous fungus</name>
    <dbReference type="NCBI Taxonomy" id="1314773"/>
    <lineage>
        <taxon>Eukaryota</taxon>
        <taxon>Fungi</taxon>
        <taxon>Dikarya</taxon>
        <taxon>Ascomycota</taxon>
        <taxon>Pezizomycotina</taxon>
        <taxon>Sordariomycetes</taxon>
        <taxon>Hypocreomycetidae</taxon>
        <taxon>Glomerellales</taxon>
        <taxon>Plectosphaerellaceae</taxon>
        <taxon>Sodiomyces</taxon>
    </lineage>
</organism>
<evidence type="ECO:0000313" key="5">
    <source>
        <dbReference type="EMBL" id="ROT36886.1"/>
    </source>
</evidence>
<proteinExistence type="inferred from homology"/>
<dbReference type="GO" id="GO:0000032">
    <property type="term" value="P:cell wall mannoprotein biosynthetic process"/>
    <property type="evidence" value="ECO:0007669"/>
    <property type="project" value="TreeGrafter"/>
</dbReference>
<evidence type="ECO:0000256" key="4">
    <source>
        <dbReference type="PIRSR" id="PIRSR018153-1"/>
    </source>
</evidence>
<dbReference type="PANTHER" id="PTHR31121:SF2">
    <property type="entry name" value="MANNOSYLTRANSFERASE KTR5-RELATED"/>
    <property type="match status" value="1"/>
</dbReference>
<accession>A0A3N2PRB2</accession>
<name>A0A3N2PRB2_SODAK</name>
<dbReference type="InterPro" id="IPR029044">
    <property type="entry name" value="Nucleotide-diphossugar_trans"/>
</dbReference>
<dbReference type="GO" id="GO:0000026">
    <property type="term" value="F:alpha-1,2-mannosyltransferase activity"/>
    <property type="evidence" value="ECO:0007669"/>
    <property type="project" value="TreeGrafter"/>
</dbReference>
<dbReference type="SUPFAM" id="SSF53448">
    <property type="entry name" value="Nucleotide-diphospho-sugar transferases"/>
    <property type="match status" value="1"/>
</dbReference>
<dbReference type="GO" id="GO:0016020">
    <property type="term" value="C:membrane"/>
    <property type="evidence" value="ECO:0007669"/>
    <property type="project" value="InterPro"/>
</dbReference>
<gene>
    <name evidence="5" type="ORF">SODALDRAFT_341044</name>
</gene>
<evidence type="ECO:0000256" key="2">
    <source>
        <dbReference type="ARBA" id="ARBA00022676"/>
    </source>
</evidence>
<dbReference type="Pfam" id="PF01793">
    <property type="entry name" value="Glyco_transf_15"/>
    <property type="match status" value="1"/>
</dbReference>
<dbReference type="GO" id="GO:0005794">
    <property type="term" value="C:Golgi apparatus"/>
    <property type="evidence" value="ECO:0007669"/>
    <property type="project" value="TreeGrafter"/>
</dbReference>
<dbReference type="EMBL" id="ML119058">
    <property type="protein sequence ID" value="ROT36886.1"/>
    <property type="molecule type" value="Genomic_DNA"/>
</dbReference>
<dbReference type="Proteomes" id="UP000272025">
    <property type="component" value="Unassembled WGS sequence"/>
</dbReference>
<dbReference type="InterPro" id="IPR002685">
    <property type="entry name" value="Glyco_trans_15"/>
</dbReference>
<dbReference type="Gene3D" id="3.90.550.10">
    <property type="entry name" value="Spore Coat Polysaccharide Biosynthesis Protein SpsA, Chain A"/>
    <property type="match status" value="1"/>
</dbReference>
<dbReference type="PANTHER" id="PTHR31121">
    <property type="entry name" value="ALPHA-1,2 MANNOSYLTRANSFERASE KTR1"/>
    <property type="match status" value="1"/>
</dbReference>
<dbReference type="OrthoDB" id="439943at2759"/>
<reference evidence="5 6" key="1">
    <citation type="journal article" date="2018" name="Mol. Ecol.">
        <title>The obligate alkalophilic soda-lake fungus Sodiomyces alkalinus has shifted to a protein diet.</title>
        <authorList>
            <person name="Grum-Grzhimaylo A.A."/>
            <person name="Falkoski D.L."/>
            <person name="van den Heuvel J."/>
            <person name="Valero-Jimenez C.A."/>
            <person name="Min B."/>
            <person name="Choi I.G."/>
            <person name="Lipzen A."/>
            <person name="Daum C.G."/>
            <person name="Aanen D.K."/>
            <person name="Tsang A."/>
            <person name="Henrissat B."/>
            <person name="Bilanenko E.N."/>
            <person name="de Vries R.P."/>
            <person name="van Kan J.A.L."/>
            <person name="Grigoriev I.V."/>
            <person name="Debets A.J.M."/>
        </authorList>
    </citation>
    <scope>NUCLEOTIDE SEQUENCE [LARGE SCALE GENOMIC DNA]</scope>
    <source>
        <strain evidence="5 6">F11</strain>
    </source>
</reference>
<dbReference type="GeneID" id="39581490"/>
<sequence>MASLLRRTKRALGLPREPDVDAPREDAVVVMMARNSERQAAQRAIESFERHFNRWFQYPIVFLNHEPWDKRFIRALSRATSAETHFEVMSESDFGYPDGVDRDAARASMVRQKQLDWPHAGKEGYHHMCRFYSGKFYNMDILKKYKWYWRLDPDTEFFCSITYDPFVEMAKRGHVYGFTMAIWEVLSTVPSLFRHTADYKDAAGIPSSPLWKAMVDPSPLPYPLRSLTSLLGNRDRHGDAWNGCHYWSNFEIGDMDFFRGSQYQAYFDAMDRRGGFYFERWGDAAIHSLAVAMLLHPSQVHHFDDIGYRHDELWQCPANALGGQLPESEALGKRPWQPEVEGGIGCRCECKGYKERRNHPAVCLNKLTAPNTPGSQPWLPWT</sequence>
<keyword evidence="3 5" id="KW-0808">Transferase</keyword>
<dbReference type="AlphaFoldDB" id="A0A3N2PRB2"/>
<evidence type="ECO:0000313" key="6">
    <source>
        <dbReference type="Proteomes" id="UP000272025"/>
    </source>
</evidence>
<evidence type="ECO:0000256" key="3">
    <source>
        <dbReference type="ARBA" id="ARBA00022679"/>
    </source>
</evidence>
<protein>
    <submittedName>
        <fullName evidence="5">Glycolipid 2-alpha-mannosyltransferase</fullName>
    </submittedName>
</protein>
<feature type="active site" description="Nucleophile" evidence="4">
    <location>
        <position position="251"/>
    </location>
</feature>
<dbReference type="RefSeq" id="XP_028464692.1">
    <property type="nucleotide sequence ID" value="XM_028613012.1"/>
</dbReference>
<comment type="similarity">
    <text evidence="1">Belongs to the glycosyltransferase 15 family.</text>
</comment>
<dbReference type="STRING" id="1314773.A0A3N2PRB2"/>
<dbReference type="PIRSF" id="PIRSF018153">
    <property type="entry name" value="Glyco_trans_15"/>
    <property type="match status" value="1"/>
</dbReference>
<keyword evidence="2 5" id="KW-0328">Glycosyltransferase</keyword>
<evidence type="ECO:0000256" key="1">
    <source>
        <dbReference type="ARBA" id="ARBA00007677"/>
    </source>
</evidence>
<dbReference type="GO" id="GO:0006487">
    <property type="term" value="P:protein N-linked glycosylation"/>
    <property type="evidence" value="ECO:0007669"/>
    <property type="project" value="TreeGrafter"/>
</dbReference>
<keyword evidence="6" id="KW-1185">Reference proteome</keyword>